<reference evidence="3 4" key="1">
    <citation type="submission" date="2015-03" db="EMBL/GenBank/DDBJ databases">
        <authorList>
            <person name="Regsiter A."/>
            <person name="william w."/>
        </authorList>
    </citation>
    <scope>NUCLEOTIDE SEQUENCE [LARGE SCALE GENOMIC DNA]</scope>
    <source>
        <strain evidence="3 4">CB1</strain>
    </source>
</reference>
<evidence type="ECO:0000256" key="1">
    <source>
        <dbReference type="SAM" id="MobiDB-lite"/>
    </source>
</evidence>
<dbReference type="Proteomes" id="UP000078599">
    <property type="component" value="Unassembled WGS sequence"/>
</dbReference>
<sequence>MRAGRRSLNLPGKRRAGPSVMDRPATAARSSVAAVDAEMSLPGFALLFSTSLLPGVTRLDARPAGFAPLPEPGASQLAQWRDAAQAHVLGPAFLQAARLSRTDLGRIALPQAAPEAPRHADIALLTHVAGVAVWEVWLPAPSQPFDAQRWTDWLDPDAHDSPAALVWRQLAPLNQAISGRADFSAYLPLSVIRLPGAVLDGWLTEHAEQVIALLWRDRLSRALKPKVVEGELARDTCARVGGITLIGRRSALDLHDSRDDSVAQAQALDLPPRSTLPFLITLELLCIERAVLQGLYDRLTHAGPHSIDDLLALKKEVMDGLEEFYGATLASTRFNDVVAEQGETVLGITDLFDAVTDRLDLVSFTLTTEYQQRMTALQFWLTVVFGATEIGFIATSIATWYYRSGLGVVLAWTVGAAVVSGGVLVALLRRRLRD</sequence>
<keyword evidence="2" id="KW-0472">Membrane</keyword>
<proteinExistence type="predicted"/>
<feature type="region of interest" description="Disordered" evidence="1">
    <location>
        <begin position="1"/>
        <end position="25"/>
    </location>
</feature>
<keyword evidence="2" id="KW-0812">Transmembrane</keyword>
<feature type="transmembrane region" description="Helical" evidence="2">
    <location>
        <begin position="379"/>
        <end position="402"/>
    </location>
</feature>
<feature type="transmembrane region" description="Helical" evidence="2">
    <location>
        <begin position="408"/>
        <end position="428"/>
    </location>
</feature>
<comment type="caution">
    <text evidence="3">The sequence shown here is derived from an EMBL/GenBank/DDBJ whole genome shotgun (WGS) entry which is preliminary data.</text>
</comment>
<evidence type="ECO:0000313" key="4">
    <source>
        <dbReference type="Proteomes" id="UP000078599"/>
    </source>
</evidence>
<accession>A0ABM9T447</accession>
<gene>
    <name evidence="3" type="ORF">THICB1_180021</name>
</gene>
<evidence type="ECO:0000313" key="3">
    <source>
        <dbReference type="EMBL" id="CQR31677.1"/>
    </source>
</evidence>
<name>A0ABM9T447_THIA3</name>
<keyword evidence="4" id="KW-1185">Reference proteome</keyword>
<evidence type="ECO:0000256" key="2">
    <source>
        <dbReference type="SAM" id="Phobius"/>
    </source>
</evidence>
<organism evidence="3 4">
    <name type="scientific">Thiomonas arsenitoxydans (strain DSM 22701 / CIP 110005 / 3As)</name>
    <dbReference type="NCBI Taxonomy" id="426114"/>
    <lineage>
        <taxon>Bacteria</taxon>
        <taxon>Pseudomonadati</taxon>
        <taxon>Pseudomonadota</taxon>
        <taxon>Betaproteobacteria</taxon>
        <taxon>Burkholderiales</taxon>
        <taxon>Thiomonas</taxon>
    </lineage>
</organism>
<protein>
    <submittedName>
        <fullName evidence="3">Uncharacterized protein</fullName>
    </submittedName>
</protein>
<keyword evidence="2" id="KW-1133">Transmembrane helix</keyword>
<dbReference type="EMBL" id="CTRI01000010">
    <property type="protein sequence ID" value="CQR31677.1"/>
    <property type="molecule type" value="Genomic_DNA"/>
</dbReference>